<dbReference type="KEGG" id="err:DVR09_16700"/>
<dbReference type="PANTHER" id="PTHR45663">
    <property type="entry name" value="GEO12009P1"/>
    <property type="match status" value="1"/>
</dbReference>
<dbReference type="CDD" id="cd02947">
    <property type="entry name" value="TRX_family"/>
    <property type="match status" value="1"/>
</dbReference>
<dbReference type="OrthoDB" id="9790390at2"/>
<dbReference type="Pfam" id="PF00085">
    <property type="entry name" value="Thioredoxin"/>
    <property type="match status" value="1"/>
</dbReference>
<evidence type="ECO:0000259" key="1">
    <source>
        <dbReference type="PROSITE" id="PS51352"/>
    </source>
</evidence>
<keyword evidence="2" id="KW-0614">Plasmid</keyword>
<dbReference type="AlphaFoldDB" id="A0A345YJJ0"/>
<geneLocation type="plasmid" evidence="2 3">
    <name>unnamed</name>
</geneLocation>
<reference evidence="2 3" key="1">
    <citation type="submission" date="2018-07" db="EMBL/GenBank/DDBJ databases">
        <title>Genome sequence of Erythrobacter strain YH-07, an antagonistic bacterium isolated from Yellow Sea.</title>
        <authorList>
            <person name="Tang T."/>
            <person name="Liu Q."/>
            <person name="Sun X."/>
        </authorList>
    </citation>
    <scope>NUCLEOTIDE SEQUENCE [LARGE SCALE GENOMIC DNA]</scope>
    <source>
        <strain evidence="2 3">YH-07</strain>
        <plasmid evidence="2 3">unnamed</plasmid>
    </source>
</reference>
<dbReference type="InterPro" id="IPR036249">
    <property type="entry name" value="Thioredoxin-like_sf"/>
</dbReference>
<gene>
    <name evidence="2" type="ORF">DVR09_16700</name>
</gene>
<dbReference type="GO" id="GO:0015035">
    <property type="term" value="F:protein-disulfide reductase activity"/>
    <property type="evidence" value="ECO:0007669"/>
    <property type="project" value="TreeGrafter"/>
</dbReference>
<dbReference type="GO" id="GO:0005737">
    <property type="term" value="C:cytoplasm"/>
    <property type="evidence" value="ECO:0007669"/>
    <property type="project" value="TreeGrafter"/>
</dbReference>
<organism evidence="2 3">
    <name type="scientific">Erythrobacter aureus</name>
    <dbReference type="NCBI Taxonomy" id="2182384"/>
    <lineage>
        <taxon>Bacteria</taxon>
        <taxon>Pseudomonadati</taxon>
        <taxon>Pseudomonadota</taxon>
        <taxon>Alphaproteobacteria</taxon>
        <taxon>Sphingomonadales</taxon>
        <taxon>Erythrobacteraceae</taxon>
        <taxon>Erythrobacter/Porphyrobacter group</taxon>
        <taxon>Erythrobacter</taxon>
    </lineage>
</organism>
<dbReference type="RefSeq" id="WP_115418405.1">
    <property type="nucleotide sequence ID" value="NZ_CP031358.1"/>
</dbReference>
<dbReference type="EMBL" id="CP031358">
    <property type="protein sequence ID" value="AXK44092.1"/>
    <property type="molecule type" value="Genomic_DNA"/>
</dbReference>
<dbReference type="Proteomes" id="UP000254508">
    <property type="component" value="Plasmid unnamed"/>
</dbReference>
<keyword evidence="3" id="KW-1185">Reference proteome</keyword>
<dbReference type="PROSITE" id="PS51352">
    <property type="entry name" value="THIOREDOXIN_2"/>
    <property type="match status" value="1"/>
</dbReference>
<evidence type="ECO:0000313" key="2">
    <source>
        <dbReference type="EMBL" id="AXK44092.1"/>
    </source>
</evidence>
<dbReference type="SUPFAM" id="SSF52833">
    <property type="entry name" value="Thioredoxin-like"/>
    <property type="match status" value="1"/>
</dbReference>
<dbReference type="Gene3D" id="3.40.30.10">
    <property type="entry name" value="Glutaredoxin"/>
    <property type="match status" value="1"/>
</dbReference>
<sequence>MSLQHCTDSNVFKGQMADASSPLVAVLGAEWCGFCTRMEPELERLAEDRKGEIRFAKFDSDEDPMVGVEMNVTTLPLVVLYKDGEEVARRGSGNYDELNEWLGENGL</sequence>
<dbReference type="PANTHER" id="PTHR45663:SF11">
    <property type="entry name" value="GEO12009P1"/>
    <property type="match status" value="1"/>
</dbReference>
<accession>A0A345YJJ0</accession>
<dbReference type="InterPro" id="IPR013766">
    <property type="entry name" value="Thioredoxin_domain"/>
</dbReference>
<proteinExistence type="predicted"/>
<name>A0A345YJJ0_9SPHN</name>
<feature type="domain" description="Thioredoxin" evidence="1">
    <location>
        <begin position="1"/>
        <end position="107"/>
    </location>
</feature>
<protein>
    <submittedName>
        <fullName evidence="2">Thioredoxin</fullName>
    </submittedName>
</protein>
<evidence type="ECO:0000313" key="3">
    <source>
        <dbReference type="Proteomes" id="UP000254508"/>
    </source>
</evidence>